<accession>A0ABD3MJZ9</accession>
<organism evidence="11 12">
    <name type="scientific">Discostella pseudostelligera</name>
    <dbReference type="NCBI Taxonomy" id="259834"/>
    <lineage>
        <taxon>Eukaryota</taxon>
        <taxon>Sar</taxon>
        <taxon>Stramenopiles</taxon>
        <taxon>Ochrophyta</taxon>
        <taxon>Bacillariophyta</taxon>
        <taxon>Coscinodiscophyceae</taxon>
        <taxon>Thalassiosirophycidae</taxon>
        <taxon>Stephanodiscales</taxon>
        <taxon>Stephanodiscaceae</taxon>
        <taxon>Discostella</taxon>
    </lineage>
</organism>
<dbReference type="Gene3D" id="3.40.390.10">
    <property type="entry name" value="Collagenase (Catalytic Domain)"/>
    <property type="match status" value="1"/>
</dbReference>
<sequence length="351" mass="37758">MNSKNSNTTSCKDGEPPFTVGQVTFKCLSDFHQSGKMCGTPAMSEEEQVKAAKDFQAWTTMKASLLDGSIGAAASVLAVDWSSVITIPTYFHVIHSGTSGKQFTYASNPSYIRNQIKALNVGYRGELSAYPPYPGRSYNRYSVSTANTKIQFCLAGTTATDNASWYTVAPGSSAELSMKTALKKGGKETLNIYAASPGGGILGWSSFPNSGTAVKDGIVILNDSMPGGSASPYNEGDTLTHEVGHWLNLLHTFQGGCSGAGDYMNIAPSSTAAKEKVASYGCPVNLDDCTNDSGKKNPIHSFMSYVDVSLQFMTLHDEDCQQPPAQLPLLACFVCFLSSYFYYVLIYLYDR</sequence>
<evidence type="ECO:0000313" key="11">
    <source>
        <dbReference type="EMBL" id="KAL3762306.1"/>
    </source>
</evidence>
<keyword evidence="12" id="KW-1185">Reference proteome</keyword>
<comment type="caution">
    <text evidence="11">The sequence shown here is derived from an EMBL/GenBank/DDBJ whole genome shotgun (WGS) entry which is preliminary data.</text>
</comment>
<dbReference type="PANTHER" id="PTHR47466">
    <property type="match status" value="1"/>
</dbReference>
<dbReference type="GO" id="GO:0046872">
    <property type="term" value="F:metal ion binding"/>
    <property type="evidence" value="ECO:0007669"/>
    <property type="project" value="UniProtKB-KW"/>
</dbReference>
<dbReference type="AlphaFoldDB" id="A0ABD3MJZ9"/>
<proteinExistence type="inferred from homology"/>
<evidence type="ECO:0000256" key="2">
    <source>
        <dbReference type="ARBA" id="ARBA00022670"/>
    </source>
</evidence>
<dbReference type="GO" id="GO:0006508">
    <property type="term" value="P:proteolysis"/>
    <property type="evidence" value="ECO:0007669"/>
    <property type="project" value="UniProtKB-KW"/>
</dbReference>
<keyword evidence="6" id="KW-0862">Zinc</keyword>
<evidence type="ECO:0000256" key="6">
    <source>
        <dbReference type="ARBA" id="ARBA00022833"/>
    </source>
</evidence>
<dbReference type="PANTHER" id="PTHR47466:SF1">
    <property type="entry name" value="METALLOPROTEASE MEP1 (AFU_ORTHOLOGUE AFUA_1G07730)-RELATED"/>
    <property type="match status" value="1"/>
</dbReference>
<dbReference type="CDD" id="cd04275">
    <property type="entry name" value="ZnMc_pappalysin_like"/>
    <property type="match status" value="1"/>
</dbReference>
<feature type="domain" description="Peptidase M43 pregnancy-associated plasma-A" evidence="10">
    <location>
        <begin position="219"/>
        <end position="312"/>
    </location>
</feature>
<keyword evidence="7" id="KW-0482">Metalloprotease</keyword>
<keyword evidence="5" id="KW-0378">Hydrolase</keyword>
<name>A0ABD3MJZ9_9STRA</name>
<dbReference type="Pfam" id="PF05572">
    <property type="entry name" value="Peptidase_M43"/>
    <property type="match status" value="1"/>
</dbReference>
<dbReference type="InterPro" id="IPR008754">
    <property type="entry name" value="Peptidase_M43"/>
</dbReference>
<keyword evidence="3" id="KW-0479">Metal-binding</keyword>
<keyword evidence="9" id="KW-0812">Transmembrane</keyword>
<evidence type="ECO:0000256" key="7">
    <source>
        <dbReference type="ARBA" id="ARBA00023049"/>
    </source>
</evidence>
<keyword evidence="8" id="KW-1015">Disulfide bond</keyword>
<keyword evidence="9" id="KW-0472">Membrane</keyword>
<comment type="similarity">
    <text evidence="1">Belongs to the peptidase M43B family.</text>
</comment>
<dbReference type="GO" id="GO:0008237">
    <property type="term" value="F:metallopeptidase activity"/>
    <property type="evidence" value="ECO:0007669"/>
    <property type="project" value="UniProtKB-KW"/>
</dbReference>
<reference evidence="11 12" key="1">
    <citation type="submission" date="2024-10" db="EMBL/GenBank/DDBJ databases">
        <title>Updated reference genomes for cyclostephanoid diatoms.</title>
        <authorList>
            <person name="Roberts W.R."/>
            <person name="Alverson A.J."/>
        </authorList>
    </citation>
    <scope>NUCLEOTIDE SEQUENCE [LARGE SCALE GENOMIC DNA]</scope>
    <source>
        <strain evidence="11 12">AJA232-27</strain>
    </source>
</reference>
<evidence type="ECO:0000256" key="1">
    <source>
        <dbReference type="ARBA" id="ARBA00008721"/>
    </source>
</evidence>
<evidence type="ECO:0000256" key="3">
    <source>
        <dbReference type="ARBA" id="ARBA00022723"/>
    </source>
</evidence>
<evidence type="ECO:0000256" key="8">
    <source>
        <dbReference type="ARBA" id="ARBA00023157"/>
    </source>
</evidence>
<dbReference type="SUPFAM" id="SSF55486">
    <property type="entry name" value="Metalloproteases ('zincins'), catalytic domain"/>
    <property type="match status" value="1"/>
</dbReference>
<evidence type="ECO:0000256" key="5">
    <source>
        <dbReference type="ARBA" id="ARBA00022801"/>
    </source>
</evidence>
<protein>
    <recommendedName>
        <fullName evidence="10">Peptidase M43 pregnancy-associated plasma-A domain-containing protein</fullName>
    </recommendedName>
</protein>
<gene>
    <name evidence="11" type="ORF">ACHAWU_000953</name>
</gene>
<keyword evidence="9" id="KW-1133">Transmembrane helix</keyword>
<feature type="transmembrane region" description="Helical" evidence="9">
    <location>
        <begin position="327"/>
        <end position="349"/>
    </location>
</feature>
<evidence type="ECO:0000259" key="10">
    <source>
        <dbReference type="Pfam" id="PF05572"/>
    </source>
</evidence>
<keyword evidence="2" id="KW-0645">Protease</keyword>
<dbReference type="InterPro" id="IPR024079">
    <property type="entry name" value="MetalloPept_cat_dom_sf"/>
</dbReference>
<dbReference type="EMBL" id="JALLBG020000137">
    <property type="protein sequence ID" value="KAL3762306.1"/>
    <property type="molecule type" value="Genomic_DNA"/>
</dbReference>
<dbReference type="Proteomes" id="UP001530293">
    <property type="component" value="Unassembled WGS sequence"/>
</dbReference>
<evidence type="ECO:0000313" key="12">
    <source>
        <dbReference type="Proteomes" id="UP001530293"/>
    </source>
</evidence>
<keyword evidence="4" id="KW-0732">Signal</keyword>
<evidence type="ECO:0000256" key="4">
    <source>
        <dbReference type="ARBA" id="ARBA00022729"/>
    </source>
</evidence>
<evidence type="ECO:0000256" key="9">
    <source>
        <dbReference type="SAM" id="Phobius"/>
    </source>
</evidence>